<protein>
    <submittedName>
        <fullName evidence="8">Alpha/beta hydrolase</fullName>
    </submittedName>
</protein>
<dbReference type="Pfam" id="PF08386">
    <property type="entry name" value="Abhydrolase_4"/>
    <property type="match status" value="1"/>
</dbReference>
<feature type="region of interest" description="Disordered" evidence="4">
    <location>
        <begin position="546"/>
        <end position="571"/>
    </location>
</feature>
<dbReference type="InterPro" id="IPR051601">
    <property type="entry name" value="Serine_prot/Carboxylest_S33"/>
</dbReference>
<keyword evidence="3 8" id="KW-0378">Hydrolase</keyword>
<evidence type="ECO:0000313" key="9">
    <source>
        <dbReference type="Proteomes" id="UP001550853"/>
    </source>
</evidence>
<gene>
    <name evidence="8" type="ORF">AB0E61_23350</name>
</gene>
<evidence type="ECO:0000259" key="7">
    <source>
        <dbReference type="Pfam" id="PF08386"/>
    </source>
</evidence>
<feature type="domain" description="Peptidase S33 tripeptidyl aminopeptidase-like C-terminal" evidence="7">
    <location>
        <begin position="464"/>
        <end position="545"/>
    </location>
</feature>
<comment type="similarity">
    <text evidence="1">Belongs to the peptidase S33 family.</text>
</comment>
<dbReference type="GO" id="GO:0016787">
    <property type="term" value="F:hydrolase activity"/>
    <property type="evidence" value="ECO:0007669"/>
    <property type="project" value="UniProtKB-KW"/>
</dbReference>
<evidence type="ECO:0000256" key="5">
    <source>
        <dbReference type="SAM" id="SignalP"/>
    </source>
</evidence>
<accession>A0ABV2Z4V6</accession>
<feature type="chain" id="PRO_5046514665" evidence="5">
    <location>
        <begin position="27"/>
        <end position="571"/>
    </location>
</feature>
<dbReference type="InterPro" id="IPR029058">
    <property type="entry name" value="AB_hydrolase_fold"/>
</dbReference>
<keyword evidence="2 5" id="KW-0732">Signal</keyword>
<dbReference type="EMBL" id="JBEZVI010000021">
    <property type="protein sequence ID" value="MEU3713016.1"/>
    <property type="molecule type" value="Genomic_DNA"/>
</dbReference>
<dbReference type="Gene3D" id="3.40.50.1820">
    <property type="entry name" value="alpha/beta hydrolase"/>
    <property type="match status" value="2"/>
</dbReference>
<comment type="caution">
    <text evidence="8">The sequence shown here is derived from an EMBL/GenBank/DDBJ whole genome shotgun (WGS) entry which is preliminary data.</text>
</comment>
<dbReference type="SUPFAM" id="SSF53474">
    <property type="entry name" value="alpha/beta-Hydrolases"/>
    <property type="match status" value="1"/>
</dbReference>
<dbReference type="RefSeq" id="WP_030279980.1">
    <property type="nucleotide sequence ID" value="NZ_JBEZVI010000021.1"/>
</dbReference>
<evidence type="ECO:0000256" key="4">
    <source>
        <dbReference type="SAM" id="MobiDB-lite"/>
    </source>
</evidence>
<reference evidence="8 9" key="1">
    <citation type="submission" date="2024-06" db="EMBL/GenBank/DDBJ databases">
        <title>The Natural Products Discovery Center: Release of the First 8490 Sequenced Strains for Exploring Actinobacteria Biosynthetic Diversity.</title>
        <authorList>
            <person name="Kalkreuter E."/>
            <person name="Kautsar S.A."/>
            <person name="Yang D."/>
            <person name="Bader C.D."/>
            <person name="Teijaro C.N."/>
            <person name="Fluegel L."/>
            <person name="Davis C.M."/>
            <person name="Simpson J.R."/>
            <person name="Lauterbach L."/>
            <person name="Steele A.D."/>
            <person name="Gui C."/>
            <person name="Meng S."/>
            <person name="Li G."/>
            <person name="Viehrig K."/>
            <person name="Ye F."/>
            <person name="Su P."/>
            <person name="Kiefer A.F."/>
            <person name="Nichols A."/>
            <person name="Cepeda A.J."/>
            <person name="Yan W."/>
            <person name="Fan B."/>
            <person name="Jiang Y."/>
            <person name="Adhikari A."/>
            <person name="Zheng C.-J."/>
            <person name="Schuster L."/>
            <person name="Cowan T.M."/>
            <person name="Smanski M.J."/>
            <person name="Chevrette M.G."/>
            <person name="De Carvalho L.P.S."/>
            <person name="Shen B."/>
        </authorList>
    </citation>
    <scope>NUCLEOTIDE SEQUENCE [LARGE SCALE GENOMIC DNA]</scope>
    <source>
        <strain evidence="8 9">NPDC033039</strain>
    </source>
</reference>
<evidence type="ECO:0000256" key="2">
    <source>
        <dbReference type="ARBA" id="ARBA00022729"/>
    </source>
</evidence>
<name>A0ABV2Z4V6_9ACTN</name>
<dbReference type="PANTHER" id="PTHR43248">
    <property type="entry name" value="2-SUCCINYL-6-HYDROXY-2,4-CYCLOHEXADIENE-1-CARBOXYLATE SYNTHASE"/>
    <property type="match status" value="1"/>
</dbReference>
<dbReference type="InterPro" id="IPR000073">
    <property type="entry name" value="AB_hydrolase_1"/>
</dbReference>
<feature type="signal peptide" evidence="5">
    <location>
        <begin position="1"/>
        <end position="26"/>
    </location>
</feature>
<evidence type="ECO:0000259" key="6">
    <source>
        <dbReference type="Pfam" id="PF00561"/>
    </source>
</evidence>
<feature type="domain" description="AB hydrolase-1" evidence="6">
    <location>
        <begin position="93"/>
        <end position="290"/>
    </location>
</feature>
<dbReference type="InterPro" id="IPR013595">
    <property type="entry name" value="Pept_S33_TAP-like_C"/>
</dbReference>
<dbReference type="PANTHER" id="PTHR43248:SF29">
    <property type="entry name" value="TRIPEPTIDYL AMINOPEPTIDASE"/>
    <property type="match status" value="1"/>
</dbReference>
<evidence type="ECO:0000313" key="8">
    <source>
        <dbReference type="EMBL" id="MEU3713016.1"/>
    </source>
</evidence>
<evidence type="ECO:0000256" key="3">
    <source>
        <dbReference type="ARBA" id="ARBA00022801"/>
    </source>
</evidence>
<dbReference type="Proteomes" id="UP001550853">
    <property type="component" value="Unassembled WGS sequence"/>
</dbReference>
<organism evidence="8 9">
    <name type="scientific">Streptomyces catenulae</name>
    <dbReference type="NCBI Taxonomy" id="66875"/>
    <lineage>
        <taxon>Bacteria</taxon>
        <taxon>Bacillati</taxon>
        <taxon>Actinomycetota</taxon>
        <taxon>Actinomycetes</taxon>
        <taxon>Kitasatosporales</taxon>
        <taxon>Streptomycetaceae</taxon>
        <taxon>Streptomyces</taxon>
    </lineage>
</organism>
<keyword evidence="9" id="KW-1185">Reference proteome</keyword>
<feature type="compositionally biased region" description="Basic and acidic residues" evidence="4">
    <location>
        <begin position="549"/>
        <end position="564"/>
    </location>
</feature>
<proteinExistence type="inferred from homology"/>
<sequence>MRALALYGTIGSLLLGALATSPADSATRAPAAPPAPLARPLTFGRCAPVEHLPSDVECAALTVPLDYGRPQGKQIKLTVSRIRATAPKERQGALIFNPGGPGGSSMDFPLYGTLPKWRRTARAYDFVGYAPRGVGRSAPLSCQDPKEFAKAPTDSQVHPTAAFKRTKTAQAEAYARGCARNAGADLPFYNSVNNARDLDMLRAALGERKLTFMGASYGTYFGALYATLYPGHVRRMIFDSVVDPDPRQIWYGNNLAQNVAFQGRWRDWLRWVARHQSAYHLGTTEQSVQQAYDTALTRLRSHPAGGRVGPAQLQSAFLRTGYNDVYWPRRARALSAYLHGDDKPLRDQATPDPEDAVADENSNAVYTAVSCNDAAWPHDLRTWDRDNAEVARRAPFETWDNVWMNLPCAFWPDAAQSARAGLNAATGRAEDRAAAGVPGTDEVGEAARYAAAARAAQALPGRHGPVDIRTAPGALPPVLLLAAERDGATPYPGALALQERLPGSSLVTENGAGTHGVAYGPNSCVNAHVEAYLLHGTVPGHRVYCAPRAEPKPDDPKHPAEKAGRGATSPL</sequence>
<dbReference type="Pfam" id="PF00561">
    <property type="entry name" value="Abhydrolase_1"/>
    <property type="match status" value="1"/>
</dbReference>
<evidence type="ECO:0000256" key="1">
    <source>
        <dbReference type="ARBA" id="ARBA00010088"/>
    </source>
</evidence>